<feature type="domain" description="Ketoreductase" evidence="1">
    <location>
        <begin position="7"/>
        <end position="189"/>
    </location>
</feature>
<dbReference type="PRINTS" id="PR00081">
    <property type="entry name" value="GDHRDH"/>
</dbReference>
<dbReference type="Pfam" id="PF00106">
    <property type="entry name" value="adh_short"/>
    <property type="match status" value="1"/>
</dbReference>
<keyword evidence="3" id="KW-1185">Reference proteome</keyword>
<dbReference type="AlphaFoldDB" id="A0A158IY14"/>
<dbReference type="RefSeq" id="WP_087645271.1">
    <property type="nucleotide sequence ID" value="NZ_FCON02000030.1"/>
</dbReference>
<dbReference type="PANTHER" id="PTHR43431">
    <property type="entry name" value="OXIDOREDUCTASE, SHORT CHAIN DEHYDROGENASE/REDUCTASE FAMILY (AFU_ORTHOLOGUE AFUA_5G14000)"/>
    <property type="match status" value="1"/>
</dbReference>
<dbReference type="InterPro" id="IPR036291">
    <property type="entry name" value="NAD(P)-bd_dom_sf"/>
</dbReference>
<reference evidence="2" key="1">
    <citation type="submission" date="2016-01" db="EMBL/GenBank/DDBJ databases">
        <authorList>
            <person name="Peeters C."/>
        </authorList>
    </citation>
    <scope>NUCLEOTIDE SEQUENCE [LARGE SCALE GENOMIC DNA]</scope>
    <source>
        <strain evidence="2">LMG 22940</strain>
    </source>
</reference>
<dbReference type="Gene3D" id="3.40.50.720">
    <property type="entry name" value="NAD(P)-binding Rossmann-like Domain"/>
    <property type="match status" value="1"/>
</dbReference>
<dbReference type="EMBL" id="FCON02000030">
    <property type="protein sequence ID" value="SAL61153.1"/>
    <property type="molecule type" value="Genomic_DNA"/>
</dbReference>
<comment type="caution">
    <text evidence="2">The sequence shown here is derived from an EMBL/GenBank/DDBJ whole genome shotgun (WGS) entry which is preliminary data.</text>
</comment>
<evidence type="ECO:0000313" key="3">
    <source>
        <dbReference type="Proteomes" id="UP000054770"/>
    </source>
</evidence>
<gene>
    <name evidence="2" type="ORF">AWB68_03156</name>
</gene>
<dbReference type="InterPro" id="IPR057326">
    <property type="entry name" value="KR_dom"/>
</dbReference>
<dbReference type="Proteomes" id="UP000054770">
    <property type="component" value="Unassembled WGS sequence"/>
</dbReference>
<evidence type="ECO:0000259" key="1">
    <source>
        <dbReference type="SMART" id="SM00822"/>
    </source>
</evidence>
<sequence length="243" mass="26468">MNNASKKVAVVAGVGEGLGQAIARRFATDYHVVMFARDLDKLQGYAQQLREAGGEATGMKVDLRVEGEIVEALARIEKEIGPIEVAVYNAGAQHRKPLLEISGDAFEKVWRLAAFGAFVFGREAVRHMEPRGKGTILFTGATSSLRGGANFGAFAAAKFATRAVMQSIAREFGPKGIHAATVIIDGAVDMPAIHRLMPELVKSLPPDGMLSTEQVAETYYQIHRQHRSAWTLEADLRPYSEKF</sequence>
<dbReference type="PANTHER" id="PTHR43431:SF7">
    <property type="entry name" value="OXIDOREDUCTASE, SHORT CHAIN DEHYDROGENASE_REDUCTASE FAMILY (AFU_ORTHOLOGUE AFUA_5G14000)"/>
    <property type="match status" value="1"/>
</dbReference>
<dbReference type="InterPro" id="IPR002347">
    <property type="entry name" value="SDR_fam"/>
</dbReference>
<organism evidence="2 3">
    <name type="scientific">Caballeronia choica</name>
    <dbReference type="NCBI Taxonomy" id="326476"/>
    <lineage>
        <taxon>Bacteria</taxon>
        <taxon>Pseudomonadati</taxon>
        <taxon>Pseudomonadota</taxon>
        <taxon>Betaproteobacteria</taxon>
        <taxon>Burkholderiales</taxon>
        <taxon>Burkholderiaceae</taxon>
        <taxon>Caballeronia</taxon>
    </lineage>
</organism>
<accession>A0A158IY14</accession>
<protein>
    <submittedName>
        <fullName evidence="2">Short chain dehydrogenase/reductase family oxidoreductase</fullName>
    </submittedName>
</protein>
<proteinExistence type="predicted"/>
<dbReference type="OrthoDB" id="5513072at2"/>
<dbReference type="SMART" id="SM00822">
    <property type="entry name" value="PKS_KR"/>
    <property type="match status" value="1"/>
</dbReference>
<name>A0A158IY14_9BURK</name>
<dbReference type="SUPFAM" id="SSF51735">
    <property type="entry name" value="NAD(P)-binding Rossmann-fold domains"/>
    <property type="match status" value="1"/>
</dbReference>
<evidence type="ECO:0000313" key="2">
    <source>
        <dbReference type="EMBL" id="SAL61153.1"/>
    </source>
</evidence>